<dbReference type="HAMAP" id="MF_01207">
    <property type="entry name" value="MsrQ"/>
    <property type="match status" value="1"/>
</dbReference>
<comment type="subcellular location">
    <subcellularLocation>
        <location evidence="7">Cell membrane</location>
        <topology evidence="7">Multi-pass membrane protein</topology>
    </subcellularLocation>
    <subcellularLocation>
        <location evidence="1">Membrane</location>
        <topology evidence="1">Multi-pass membrane protein</topology>
    </subcellularLocation>
</comment>
<feature type="transmembrane region" description="Helical" evidence="7">
    <location>
        <begin position="52"/>
        <end position="69"/>
    </location>
</feature>
<keyword evidence="3 7" id="KW-0812">Transmembrane</keyword>
<keyword evidence="7" id="KW-0288">FMN</keyword>
<organism evidence="9 10">
    <name type="scientific">Oceanicola granulosus (strain ATCC BAA-861 / DSM 15982 / KCTC 12143 / HTCC2516)</name>
    <dbReference type="NCBI Taxonomy" id="314256"/>
    <lineage>
        <taxon>Bacteria</taxon>
        <taxon>Pseudomonadati</taxon>
        <taxon>Pseudomonadota</taxon>
        <taxon>Alphaproteobacteria</taxon>
        <taxon>Rhodobacterales</taxon>
        <taxon>Roseobacteraceae</taxon>
        <taxon>Oceanicola</taxon>
    </lineage>
</organism>
<dbReference type="GO" id="GO:0010181">
    <property type="term" value="F:FMN binding"/>
    <property type="evidence" value="ECO:0007669"/>
    <property type="project" value="UniProtKB-UniRule"/>
</dbReference>
<evidence type="ECO:0000256" key="6">
    <source>
        <dbReference type="ARBA" id="ARBA00023136"/>
    </source>
</evidence>
<comment type="cofactor">
    <cofactor evidence="7">
        <name>FMN</name>
        <dbReference type="ChEBI" id="CHEBI:58210"/>
    </cofactor>
    <text evidence="7">Binds 1 FMN per subunit.</text>
</comment>
<feature type="transmembrane region" description="Helical" evidence="7">
    <location>
        <begin position="81"/>
        <end position="99"/>
    </location>
</feature>
<dbReference type="GO" id="GO:0009055">
    <property type="term" value="F:electron transfer activity"/>
    <property type="evidence" value="ECO:0007669"/>
    <property type="project" value="UniProtKB-UniRule"/>
</dbReference>
<keyword evidence="4 7" id="KW-1133">Transmembrane helix</keyword>
<evidence type="ECO:0000256" key="4">
    <source>
        <dbReference type="ARBA" id="ARBA00022989"/>
    </source>
</evidence>
<dbReference type="STRING" id="314256.OG2516_12586"/>
<feature type="transmembrane region" description="Helical" evidence="7">
    <location>
        <begin position="151"/>
        <end position="169"/>
    </location>
</feature>
<comment type="caution">
    <text evidence="9">The sequence shown here is derived from an EMBL/GenBank/DDBJ whole genome shotgun (WGS) entry which is preliminary data.</text>
</comment>
<evidence type="ECO:0000313" key="10">
    <source>
        <dbReference type="Proteomes" id="UP000003635"/>
    </source>
</evidence>
<dbReference type="PANTHER" id="PTHR36964:SF1">
    <property type="entry name" value="PROTEIN-METHIONINE-SULFOXIDE REDUCTASE HEME-BINDING SUBUNIT MSRQ"/>
    <property type="match status" value="1"/>
</dbReference>
<dbReference type="GO" id="GO:0020037">
    <property type="term" value="F:heme binding"/>
    <property type="evidence" value="ECO:0007669"/>
    <property type="project" value="UniProtKB-UniRule"/>
</dbReference>
<evidence type="ECO:0000313" key="9">
    <source>
        <dbReference type="EMBL" id="EAR49625.1"/>
    </source>
</evidence>
<dbReference type="GO" id="GO:0005886">
    <property type="term" value="C:plasma membrane"/>
    <property type="evidence" value="ECO:0007669"/>
    <property type="project" value="UniProtKB-SubCell"/>
</dbReference>
<dbReference type="GO" id="GO:0046872">
    <property type="term" value="F:metal ion binding"/>
    <property type="evidence" value="ECO:0007669"/>
    <property type="project" value="UniProtKB-KW"/>
</dbReference>
<gene>
    <name evidence="7" type="primary">msrQ</name>
    <name evidence="9" type="ORF">OG2516_12586</name>
</gene>
<comment type="function">
    <text evidence="7">Part of the MsrPQ system that repairs oxidized periplasmic proteins containing methionine sulfoxide residues (Met-O), using respiratory chain electrons. Thus protects these proteins from oxidative-stress damage caused by reactive species of oxygen and chlorine generated by the host defense mechanisms. MsrPQ is essential for the maintenance of envelope integrity under bleach stress, rescuing a wide series of structurally unrelated periplasmic proteins from methionine oxidation. MsrQ provides electrons for reduction to the reductase catalytic subunit MsrP, using the quinone pool of the respiratory chain.</text>
</comment>
<keyword evidence="7" id="KW-0249">Electron transport</keyword>
<dbReference type="InterPro" id="IPR022837">
    <property type="entry name" value="MsrQ-like"/>
</dbReference>
<comment type="cofactor">
    <cofactor evidence="7">
        <name>heme b</name>
        <dbReference type="ChEBI" id="CHEBI:60344"/>
    </cofactor>
    <text evidence="7">Binds 1 heme b (iron(II)-protoporphyrin IX) group per subunit.</text>
</comment>
<dbReference type="NCBIfam" id="NF003833">
    <property type="entry name" value="PRK05419.1-5"/>
    <property type="match status" value="1"/>
</dbReference>
<dbReference type="eggNOG" id="COG2717">
    <property type="taxonomic scope" value="Bacteria"/>
</dbReference>
<dbReference type="PANTHER" id="PTHR36964">
    <property type="entry name" value="PROTEIN-METHIONINE-SULFOXIDE REDUCTASE HEME-BINDING SUBUNIT MSRQ"/>
    <property type="match status" value="1"/>
</dbReference>
<comment type="subunit">
    <text evidence="7">Heterodimer of a catalytic subunit (MsrP) and a heme-binding subunit (MsrQ).</text>
</comment>
<evidence type="ECO:0000256" key="1">
    <source>
        <dbReference type="ARBA" id="ARBA00004141"/>
    </source>
</evidence>
<dbReference type="EMBL" id="AAOT01000056">
    <property type="protein sequence ID" value="EAR49625.1"/>
    <property type="molecule type" value="Genomic_DNA"/>
</dbReference>
<dbReference type="RefSeq" id="WP_007256035.1">
    <property type="nucleotide sequence ID" value="NZ_CH724107.1"/>
</dbReference>
<keyword evidence="7" id="KW-0285">Flavoprotein</keyword>
<keyword evidence="7" id="KW-0479">Metal-binding</keyword>
<accession>Q2CAB7</accession>
<feature type="transmembrane region" description="Helical" evidence="7">
    <location>
        <begin position="12"/>
        <end position="32"/>
    </location>
</feature>
<comment type="similarity">
    <text evidence="7">Belongs to the MsrQ family.</text>
</comment>
<keyword evidence="7" id="KW-0349">Heme</keyword>
<reference evidence="9 10" key="1">
    <citation type="journal article" date="2010" name="J. Bacteriol.">
        <title>Genome sequences of Oceanicola granulosus HTCC2516(T) and Oceanicola batsensis HTCC2597(TDelta).</title>
        <authorList>
            <person name="Thrash J.C."/>
            <person name="Cho J.C."/>
            <person name="Vergin K.L."/>
            <person name="Giovannoni S.J."/>
        </authorList>
    </citation>
    <scope>NUCLEOTIDE SEQUENCE [LARGE SCALE GENOMIC DNA]</scope>
    <source>
        <strain evidence="10">ATCC BAA-861 / DSM 15982 / KCTC 12143 / HTCC2516</strain>
    </source>
</reference>
<name>Q2CAB7_OCEGH</name>
<keyword evidence="5 7" id="KW-0408">Iron</keyword>
<evidence type="ECO:0000256" key="7">
    <source>
        <dbReference type="HAMAP-Rule" id="MF_01207"/>
    </source>
</evidence>
<proteinExistence type="inferred from homology"/>
<keyword evidence="2 7" id="KW-0813">Transport</keyword>
<evidence type="ECO:0000256" key="5">
    <source>
        <dbReference type="ARBA" id="ARBA00023004"/>
    </source>
</evidence>
<keyword evidence="6 7" id="KW-0472">Membrane</keyword>
<dbReference type="GO" id="GO:0030091">
    <property type="term" value="P:protein repair"/>
    <property type="evidence" value="ECO:0007669"/>
    <property type="project" value="UniProtKB-UniRule"/>
</dbReference>
<dbReference type="InterPro" id="IPR013130">
    <property type="entry name" value="Fe3_Rdtase_TM_dom"/>
</dbReference>
<keyword evidence="10" id="KW-1185">Reference proteome</keyword>
<evidence type="ECO:0000256" key="3">
    <source>
        <dbReference type="ARBA" id="ARBA00022692"/>
    </source>
</evidence>
<dbReference type="AlphaFoldDB" id="Q2CAB7"/>
<dbReference type="Pfam" id="PF01794">
    <property type="entry name" value="Ferric_reduct"/>
    <property type="match status" value="1"/>
</dbReference>
<dbReference type="GO" id="GO:0016679">
    <property type="term" value="F:oxidoreductase activity, acting on diphenols and related substances as donors"/>
    <property type="evidence" value="ECO:0007669"/>
    <property type="project" value="TreeGrafter"/>
</dbReference>
<dbReference type="HOGENOM" id="CLU_080662_2_0_5"/>
<protein>
    <recommendedName>
        <fullName evidence="7">Protein-methionine-sulfoxide reductase heme-binding subunit MsrQ</fullName>
    </recommendedName>
    <alternativeName>
        <fullName evidence="7">Flavocytochrome MsrQ</fullName>
    </alternativeName>
</protein>
<evidence type="ECO:0000259" key="8">
    <source>
        <dbReference type="Pfam" id="PF01794"/>
    </source>
</evidence>
<dbReference type="Proteomes" id="UP000003635">
    <property type="component" value="Unassembled WGS sequence"/>
</dbReference>
<feature type="domain" description="Ferric oxidoreductase" evidence="8">
    <location>
        <begin position="52"/>
        <end position="160"/>
    </location>
</feature>
<feature type="transmembrane region" description="Helical" evidence="7">
    <location>
        <begin position="119"/>
        <end position="139"/>
    </location>
</feature>
<evidence type="ECO:0000256" key="2">
    <source>
        <dbReference type="ARBA" id="ARBA00022448"/>
    </source>
</evidence>
<feature type="transmembrane region" description="Helical" evidence="7">
    <location>
        <begin position="175"/>
        <end position="192"/>
    </location>
</feature>
<keyword evidence="7" id="KW-1003">Cell membrane</keyword>
<dbReference type="OrthoDB" id="9788328at2"/>
<sequence length="201" mass="22631">MAARINRWLRRVPPWLLYIGVALWAGWLFYNGVVGQLGADPVEALELAYGDLALKLLIVGLAVTPLRKWTGVSLIRFRRAIGVTAFFLVLAHFLVWAVLDVQTLGRVWADILKRPYVTIGMSAFVLLIPLAATSNNWSVRKLGPAWRRLHRLAYPAALLAAVHYIWLVKGFELEPYIYAALIGALLLARVEWRPRRGPARA</sequence>